<accession>A0A6J7J106</accession>
<name>A0A6J7J106_9ZZZZ</name>
<dbReference type="EMBL" id="CAFBMH010000184">
    <property type="protein sequence ID" value="CAB4936766.1"/>
    <property type="molecule type" value="Genomic_DNA"/>
</dbReference>
<feature type="region of interest" description="Disordered" evidence="1">
    <location>
        <begin position="309"/>
        <end position="329"/>
    </location>
</feature>
<organism evidence="2">
    <name type="scientific">freshwater metagenome</name>
    <dbReference type="NCBI Taxonomy" id="449393"/>
    <lineage>
        <taxon>unclassified sequences</taxon>
        <taxon>metagenomes</taxon>
        <taxon>ecological metagenomes</taxon>
    </lineage>
</organism>
<reference evidence="2" key="1">
    <citation type="submission" date="2020-05" db="EMBL/GenBank/DDBJ databases">
        <authorList>
            <person name="Chiriac C."/>
            <person name="Salcher M."/>
            <person name="Ghai R."/>
            <person name="Kavagutti S V."/>
        </authorList>
    </citation>
    <scope>NUCLEOTIDE SEQUENCE</scope>
</reference>
<evidence type="ECO:0000256" key="1">
    <source>
        <dbReference type="SAM" id="MobiDB-lite"/>
    </source>
</evidence>
<gene>
    <name evidence="2" type="ORF">UFOPK3543_02993</name>
</gene>
<evidence type="ECO:0000313" key="2">
    <source>
        <dbReference type="EMBL" id="CAB4936766.1"/>
    </source>
</evidence>
<protein>
    <submittedName>
        <fullName evidence="2">Unannotated protein</fullName>
    </submittedName>
</protein>
<proteinExistence type="predicted"/>
<dbReference type="AlphaFoldDB" id="A0A6J7J106"/>
<sequence length="329" mass="35505">MLQRLAQAFEQKRAVWQAGELVVIGAGGEDLGGFDPIADVACVEDQPVHRGVVDEVGGHDLEVAPRTVRVEHAQLDRAAHRGRVREFGGGDLDAFEVVGMGERENVAPFEIAGGVPQHPHDRRAGVHDAATRANDAHEVAGVFDERGEADLAGAHALLGVAQVAEIAGHQRYGFDEAVLAMVCDEQRRNGDLVTESVGERELALPRPGAGEGGERGRGVLRLRPLVEHGEHRGFVDFVRQQELAERVVRPRQVVATRVEDRDEVGRGLEDAGELLGAVVGFDVLGDVAEREHHRCARRGIARDAVGVGGRQRRGDHIDPAHLAFDGEQP</sequence>